<accession>A0A9C6U304</accession>
<evidence type="ECO:0000256" key="1">
    <source>
        <dbReference type="SAM" id="Coils"/>
    </source>
</evidence>
<organism evidence="2 3">
    <name type="scientific">Frankliniella occidentalis</name>
    <name type="common">Western flower thrips</name>
    <name type="synonym">Euthrips occidentalis</name>
    <dbReference type="NCBI Taxonomy" id="133901"/>
    <lineage>
        <taxon>Eukaryota</taxon>
        <taxon>Metazoa</taxon>
        <taxon>Ecdysozoa</taxon>
        <taxon>Arthropoda</taxon>
        <taxon>Hexapoda</taxon>
        <taxon>Insecta</taxon>
        <taxon>Pterygota</taxon>
        <taxon>Neoptera</taxon>
        <taxon>Paraneoptera</taxon>
        <taxon>Thysanoptera</taxon>
        <taxon>Terebrantia</taxon>
        <taxon>Thripoidea</taxon>
        <taxon>Thripidae</taxon>
        <taxon>Frankliniella</taxon>
    </lineage>
</organism>
<name>A0A9C6U304_FRAOC</name>
<feature type="coiled-coil region" evidence="1">
    <location>
        <begin position="74"/>
        <end position="144"/>
    </location>
</feature>
<reference evidence="3" key="1">
    <citation type="submission" date="2025-08" db="UniProtKB">
        <authorList>
            <consortium name="RefSeq"/>
        </authorList>
    </citation>
    <scope>IDENTIFICATION</scope>
    <source>
        <tissue evidence="3">Whole organism</tissue>
    </source>
</reference>
<sequence>MLFSQEEMYEVMMRVQNQKVGYLKTAVFELQRQNAVLINEVIRCNSRECVDNSEKRCFELIDSVKHPREVLAPNSGYFQKVLDLEQKITQLEEELNQHRNLVQHQDLQVKSLLKSRQKLTDRFHKELELQKKKAASEVQAALLEEKAKHLLILANQGIERTKQFETSISTFYDKFQDVLLAAQAKNSQSRHDDLQRIIELEQKLISSVTTL</sequence>
<dbReference type="OrthoDB" id="10579694at2759"/>
<keyword evidence="2" id="KW-1185">Reference proteome</keyword>
<dbReference type="Proteomes" id="UP000504606">
    <property type="component" value="Unplaced"/>
</dbReference>
<dbReference type="KEGG" id="foc:113208573"/>
<dbReference type="RefSeq" id="XP_052120119.1">
    <property type="nucleotide sequence ID" value="XM_052264159.1"/>
</dbReference>
<proteinExistence type="predicted"/>
<evidence type="ECO:0000313" key="2">
    <source>
        <dbReference type="Proteomes" id="UP000504606"/>
    </source>
</evidence>
<dbReference type="AlphaFoldDB" id="A0A9C6U304"/>
<gene>
    <name evidence="3" type="primary">LOC113208573</name>
</gene>
<keyword evidence="1" id="KW-0175">Coiled coil</keyword>
<dbReference type="GeneID" id="113208573"/>
<protein>
    <submittedName>
        <fullName evidence="3">Uncharacterized protein LOC113208573</fullName>
    </submittedName>
</protein>
<evidence type="ECO:0000313" key="3">
    <source>
        <dbReference type="RefSeq" id="XP_052120119.1"/>
    </source>
</evidence>